<accession>A0A9W7F687</accession>
<evidence type="ECO:0000313" key="2">
    <source>
        <dbReference type="Proteomes" id="UP001165122"/>
    </source>
</evidence>
<evidence type="ECO:0000313" key="1">
    <source>
        <dbReference type="EMBL" id="GMI02344.1"/>
    </source>
</evidence>
<keyword evidence="2" id="KW-1185">Reference proteome</keyword>
<reference evidence="2" key="1">
    <citation type="journal article" date="2023" name="Commun. Biol.">
        <title>Genome analysis of Parmales, the sister group of diatoms, reveals the evolutionary specialization of diatoms from phago-mixotrophs to photoautotrophs.</title>
        <authorList>
            <person name="Ban H."/>
            <person name="Sato S."/>
            <person name="Yoshikawa S."/>
            <person name="Yamada K."/>
            <person name="Nakamura Y."/>
            <person name="Ichinomiya M."/>
            <person name="Sato N."/>
            <person name="Blanc-Mathieu R."/>
            <person name="Endo H."/>
            <person name="Kuwata A."/>
            <person name="Ogata H."/>
        </authorList>
    </citation>
    <scope>NUCLEOTIDE SEQUENCE [LARGE SCALE GENOMIC DNA]</scope>
    <source>
        <strain evidence="2">NIES 3700</strain>
    </source>
</reference>
<dbReference type="EMBL" id="BRXW01000042">
    <property type="protein sequence ID" value="GMI02344.1"/>
    <property type="molecule type" value="Genomic_DNA"/>
</dbReference>
<protein>
    <submittedName>
        <fullName evidence="1">Uncharacterized protein</fullName>
    </submittedName>
</protein>
<dbReference type="Proteomes" id="UP001165122">
    <property type="component" value="Unassembled WGS sequence"/>
</dbReference>
<organism evidence="1 2">
    <name type="scientific">Triparma laevis f. longispina</name>
    <dbReference type="NCBI Taxonomy" id="1714387"/>
    <lineage>
        <taxon>Eukaryota</taxon>
        <taxon>Sar</taxon>
        <taxon>Stramenopiles</taxon>
        <taxon>Ochrophyta</taxon>
        <taxon>Bolidophyceae</taxon>
        <taxon>Parmales</taxon>
        <taxon>Triparmaceae</taxon>
        <taxon>Triparma</taxon>
    </lineage>
</organism>
<gene>
    <name evidence="1" type="ORF">TrLO_g7424</name>
</gene>
<dbReference type="AlphaFoldDB" id="A0A9W7F687"/>
<name>A0A9W7F687_9STRA</name>
<proteinExistence type="predicted"/>
<comment type="caution">
    <text evidence="1">The sequence shown here is derived from an EMBL/GenBank/DDBJ whole genome shotgun (WGS) entry which is preliminary data.</text>
</comment>
<sequence>MDHVPPPSPSSYIYKNINEENPQTAPYNPEAIPRRDRMTGKASAFTPFDLRAKEPGIMDEKDILNIHTFLLQTSSLPPTPSLPTTWSTEIIPPAFNTYLASINYLPSPCRSPIREVNKTIYSMSKPTTIGLQTWLNDESKQLEVDGLFGPLTIEALVEYVNLWVSKNYMRTRAE</sequence>